<reference evidence="2 3" key="2">
    <citation type="submission" date="2015-01" db="EMBL/GenBank/DDBJ databases">
        <authorList>
            <consortium name="NBRP consortium"/>
            <person name="Sawabe T."/>
            <person name="Meirelles P."/>
            <person name="Feng G."/>
            <person name="Sayaka M."/>
            <person name="Hattori M."/>
            <person name="Ohkuma M."/>
        </authorList>
    </citation>
    <scope>NUCLEOTIDE SEQUENCE [LARGE SCALE GENOMIC DNA]</scope>
    <source>
        <strain evidence="2 3">JCM19232</strain>
    </source>
</reference>
<evidence type="ECO:0000256" key="1">
    <source>
        <dbReference type="ARBA" id="ARBA00022801"/>
    </source>
</evidence>
<dbReference type="GO" id="GO:0047632">
    <property type="term" value="F:agmatine deiminase activity"/>
    <property type="evidence" value="ECO:0007669"/>
    <property type="project" value="TreeGrafter"/>
</dbReference>
<dbReference type="PANTHER" id="PTHR31377:SF0">
    <property type="entry name" value="AGMATINE DEIMINASE-RELATED"/>
    <property type="match status" value="1"/>
</dbReference>
<dbReference type="GO" id="GO:0004668">
    <property type="term" value="F:protein-arginine deiminase activity"/>
    <property type="evidence" value="ECO:0007669"/>
    <property type="project" value="InterPro"/>
</dbReference>
<dbReference type="Proteomes" id="UP000031670">
    <property type="component" value="Unassembled WGS sequence"/>
</dbReference>
<gene>
    <name evidence="2" type="ORF">JCM19232_3430</name>
</gene>
<dbReference type="AlphaFoldDB" id="A0A0B8PN91"/>
<dbReference type="InterPro" id="IPR007466">
    <property type="entry name" value="Peptidyl-Arg-deiminase_porph"/>
</dbReference>
<proteinExistence type="predicted"/>
<dbReference type="SUPFAM" id="SSF55909">
    <property type="entry name" value="Pentein"/>
    <property type="match status" value="1"/>
</dbReference>
<dbReference type="PANTHER" id="PTHR31377">
    <property type="entry name" value="AGMATINE DEIMINASE-RELATED"/>
    <property type="match status" value="1"/>
</dbReference>
<keyword evidence="1" id="KW-0378">Hydrolase</keyword>
<sequence length="138" mass="15596">MPGEHEPHSEIWMAWPERTDNWRNGAKPAQKVFSDVAKQISKTTPVTMLVSAEQYDNAASRLPEEIRVLEVSTDDSWMRDIGATYVSMTTMSVEVSIGNSTLGEVWSMVCTRLGITMIKWRKRCAKPFVTAAIVRQSF</sequence>
<accession>A0A0B8PN91</accession>
<name>A0A0B8PN91_9VIBR</name>
<organism evidence="2 3">
    <name type="scientific">Vibrio ishigakensis</name>
    <dbReference type="NCBI Taxonomy" id="1481914"/>
    <lineage>
        <taxon>Bacteria</taxon>
        <taxon>Pseudomonadati</taxon>
        <taxon>Pseudomonadota</taxon>
        <taxon>Gammaproteobacteria</taxon>
        <taxon>Vibrionales</taxon>
        <taxon>Vibrionaceae</taxon>
        <taxon>Vibrio</taxon>
    </lineage>
</organism>
<dbReference type="Gene3D" id="3.75.10.10">
    <property type="entry name" value="L-arginine/glycine Amidinotransferase, Chain A"/>
    <property type="match status" value="1"/>
</dbReference>
<evidence type="ECO:0000313" key="2">
    <source>
        <dbReference type="EMBL" id="GAM64154.1"/>
    </source>
</evidence>
<protein>
    <submittedName>
        <fullName evidence="2">Agmatine deiminase</fullName>
    </submittedName>
</protein>
<evidence type="ECO:0000313" key="3">
    <source>
        <dbReference type="Proteomes" id="UP000031670"/>
    </source>
</evidence>
<dbReference type="Pfam" id="PF04371">
    <property type="entry name" value="PAD_porph"/>
    <property type="match status" value="1"/>
</dbReference>
<comment type="caution">
    <text evidence="2">The sequence shown here is derived from an EMBL/GenBank/DDBJ whole genome shotgun (WGS) entry which is preliminary data.</text>
</comment>
<dbReference type="GO" id="GO:0009446">
    <property type="term" value="P:putrescine biosynthetic process"/>
    <property type="evidence" value="ECO:0007669"/>
    <property type="project" value="InterPro"/>
</dbReference>
<dbReference type="EMBL" id="BBSA01000011">
    <property type="protein sequence ID" value="GAM64154.1"/>
    <property type="molecule type" value="Genomic_DNA"/>
</dbReference>
<reference evidence="2 3" key="1">
    <citation type="submission" date="2015-01" db="EMBL/GenBank/DDBJ databases">
        <title>Vibrio sp. C5 JCM 19232 whole genome shotgun sequence.</title>
        <authorList>
            <person name="Sawabe T."/>
            <person name="Meirelles P."/>
            <person name="Feng G."/>
            <person name="Sayaka M."/>
            <person name="Hattori M."/>
            <person name="Ohkuma M."/>
        </authorList>
    </citation>
    <scope>NUCLEOTIDE SEQUENCE [LARGE SCALE GENOMIC DNA]</scope>
    <source>
        <strain evidence="2 3">JCM19232</strain>
    </source>
</reference>